<proteinExistence type="predicted"/>
<gene>
    <name evidence="1" type="ORF">CUN51_03705</name>
</gene>
<evidence type="ECO:0000313" key="1">
    <source>
        <dbReference type="EMBL" id="PJF31444.1"/>
    </source>
</evidence>
<organism evidence="1 2">
    <name type="scientific">Candidatus Thermofonsia Clade 1 bacterium</name>
    <dbReference type="NCBI Taxonomy" id="2364210"/>
    <lineage>
        <taxon>Bacteria</taxon>
        <taxon>Bacillati</taxon>
        <taxon>Chloroflexota</taxon>
        <taxon>Candidatus Thermofontia</taxon>
        <taxon>Candidatus Thermofonsia Clade 1</taxon>
    </lineage>
</organism>
<comment type="caution">
    <text evidence="1">The sequence shown here is derived from an EMBL/GenBank/DDBJ whole genome shotgun (WGS) entry which is preliminary data.</text>
</comment>
<dbReference type="Gene3D" id="1.10.10.10">
    <property type="entry name" value="Winged helix-like DNA-binding domain superfamily/Winged helix DNA-binding domain"/>
    <property type="match status" value="1"/>
</dbReference>
<dbReference type="InterPro" id="IPR036390">
    <property type="entry name" value="WH_DNA-bd_sf"/>
</dbReference>
<evidence type="ECO:0000313" key="2">
    <source>
        <dbReference type="Proteomes" id="UP000228921"/>
    </source>
</evidence>
<dbReference type="PANTHER" id="PTHR38600">
    <property type="entry name" value="TRANSCRIPTIONAL REGULATORY PROTEIN"/>
    <property type="match status" value="1"/>
</dbReference>
<dbReference type="InterPro" id="IPR036388">
    <property type="entry name" value="WH-like_DNA-bd_sf"/>
</dbReference>
<accession>A0A2M8P1M2</accession>
<dbReference type="PANTHER" id="PTHR38600:SF2">
    <property type="entry name" value="SLL0088 PROTEIN"/>
    <property type="match status" value="1"/>
</dbReference>
<dbReference type="InterPro" id="IPR011991">
    <property type="entry name" value="ArsR-like_HTH"/>
</dbReference>
<sequence>MRDTRLAVLQAIRAQGQATVASLAQALGISPIAVRHHLTGLQAEGLLTVSLARQTVGRPKHVYSLTEAAERYFAPAYRTFAERLMHELKASLTPEQLAAIIDRVAENIAARYGALPLEGSLEERLHKLVEILGEEGFRAAVRRLESGALQAELSCPYVFVGQRHAEACHIERTIIRSVLGQAAQRTACVLDGDRLCIFSVAER</sequence>
<protein>
    <recommendedName>
        <fullName evidence="3">ArsR family transcriptional regulator</fullName>
    </recommendedName>
</protein>
<name>A0A2M8P1M2_9CHLR</name>
<reference evidence="1 2" key="1">
    <citation type="submission" date="2017-11" db="EMBL/GenBank/DDBJ databases">
        <title>Evolution of Phototrophy in the Chloroflexi Phylum Driven by Horizontal Gene Transfer.</title>
        <authorList>
            <person name="Ward L.M."/>
            <person name="Hemp J."/>
            <person name="Shih P.M."/>
            <person name="Mcglynn S.E."/>
            <person name="Fischer W."/>
        </authorList>
    </citation>
    <scope>NUCLEOTIDE SEQUENCE [LARGE SCALE GENOMIC DNA]</scope>
    <source>
        <strain evidence="1">CP2_2F</strain>
    </source>
</reference>
<dbReference type="AlphaFoldDB" id="A0A2M8P1M2"/>
<dbReference type="Pfam" id="PF12840">
    <property type="entry name" value="HTH_20"/>
    <property type="match status" value="1"/>
</dbReference>
<dbReference type="EMBL" id="PGTK01000003">
    <property type="protein sequence ID" value="PJF31444.1"/>
    <property type="molecule type" value="Genomic_DNA"/>
</dbReference>
<dbReference type="CDD" id="cd00090">
    <property type="entry name" value="HTH_ARSR"/>
    <property type="match status" value="1"/>
</dbReference>
<dbReference type="SUPFAM" id="SSF46785">
    <property type="entry name" value="Winged helix' DNA-binding domain"/>
    <property type="match status" value="1"/>
</dbReference>
<dbReference type="Proteomes" id="UP000228921">
    <property type="component" value="Unassembled WGS sequence"/>
</dbReference>
<evidence type="ECO:0008006" key="3">
    <source>
        <dbReference type="Google" id="ProtNLM"/>
    </source>
</evidence>